<feature type="transmembrane region" description="Helical" evidence="18">
    <location>
        <begin position="94"/>
        <end position="114"/>
    </location>
</feature>
<sequence>MDTNISDVNANVTLDQVIDYFNLNISEVNQSEVAQIHLFDLYEAYRTIEREQLMVYKSVAYVIGTLIILSNLTVVISSGLILRKGQQPKSTYLLLGNVSLADTIIGIGLIFGVTVDNSASSNRLCIFQMVDNSASSNRLCIFQMGMLVCPAMVSIFSVGLIAVDRYIYILHGLYYQRWFNTTRVRIGILIIWMIGITLGFMPATGWVNTELISTRCYYVALFPGSLILLNSFLSIVPIALVAVLYTKILVEALKTVRTLNTGVKNTKTSTPTPDNSQLRMYRGSKNDSAITTQSVKIPRVTCSPQLPRSSSFHIRKPEGKSVIKPASSFQFISSNDLIEKEVDTRNTTNIIMDSKNKTSLGSVISICTIESSVSDTKIADLKNSRFSCSVKKICNINKVIRIFISMLPAMGWTGRSFRNFRCWYIAVFPSALLLILSIVVLSVIIMVCLLYILILRRAVKTADKIKEFKENSYTNKGFTDDNSSSTVTSISENSDNIKMKKMEKETQRSNCSTIVESKKSGCCWVKSANHLSKLKAVKTVLIVTLCFLVYKITEFEYRRAIDGFKMARLLICVVVCLISAALGDRHDKYEGHQLYRVSGTQEQITELEGHLDLLSLTPAVRSTSGKLEALLRLSPEEKSQWLEYFQNNGMPYKKVADNLAAILRQEETDIKRARSQRSRSIKSAPWEDYYRFDEINEYLDELGVLYPDLVTVINADLSYEYRQIKYVKISTTRFEDLKKPVIVIDAMVHAREWVTTPVALYIINQLVVDIVDRQLTESFDWVIIPLANPDGYEYSMVQDRMWRKTRSRSHPLSDECPGVDGNRNFDHYFGTTASSSNPCSIIYEGPSPFSESEIRVIRNVVLANLKRTALYISLHSYGNMFLYAWGNNGTLPSNGIALHLTGIQMATAIDALARPEAPRYLVGNAAQVLYYTTGTSRDWTRSVGIPLTYTLELPGYDYGFLVPPTYIKQIVTETWAGIAAGAKYILRNY</sequence>
<keyword evidence="8" id="KW-0479">Metal-binding</keyword>
<name>A0A8S1ADW6_ARCPL</name>
<dbReference type="Proteomes" id="UP000494106">
    <property type="component" value="Unassembled WGS sequence"/>
</dbReference>
<comment type="subcellular location">
    <subcellularLocation>
        <location evidence="2">Membrane</location>
    </subcellularLocation>
</comment>
<gene>
    <name evidence="21" type="ORF">APLA_LOCUS10511</name>
</gene>
<evidence type="ECO:0008006" key="23">
    <source>
        <dbReference type="Google" id="ProtNLM"/>
    </source>
</evidence>
<dbReference type="PROSITE" id="PS00237">
    <property type="entry name" value="G_PROTEIN_RECEP_F1_1"/>
    <property type="match status" value="1"/>
</dbReference>
<dbReference type="Gene3D" id="1.20.1070.10">
    <property type="entry name" value="Rhodopsin 7-helix transmembrane proteins"/>
    <property type="match status" value="1"/>
</dbReference>
<feature type="transmembrane region" description="Helical" evidence="18">
    <location>
        <begin position="184"/>
        <end position="205"/>
    </location>
</feature>
<dbReference type="AlphaFoldDB" id="A0A8S1ADW6"/>
<keyword evidence="12 18" id="KW-1133">Transmembrane helix</keyword>
<dbReference type="InterPro" id="IPR000276">
    <property type="entry name" value="GPCR_Rhodpsn"/>
</dbReference>
<feature type="domain" description="G-protein coupled receptors family 1 profile" evidence="19">
    <location>
        <begin position="70"/>
        <end position="282"/>
    </location>
</feature>
<evidence type="ECO:0000256" key="14">
    <source>
        <dbReference type="ARBA" id="ARBA00023136"/>
    </source>
</evidence>
<keyword evidence="5" id="KW-0121">Carboxypeptidase</keyword>
<evidence type="ECO:0000256" key="17">
    <source>
        <dbReference type="RuleBase" id="RU000688"/>
    </source>
</evidence>
<evidence type="ECO:0000256" key="16">
    <source>
        <dbReference type="PROSITE-ProRule" id="PRU01379"/>
    </source>
</evidence>
<comment type="similarity">
    <text evidence="4 17">Belongs to the G-protein coupled receptor 1 family.</text>
</comment>
<dbReference type="InterPro" id="IPR036990">
    <property type="entry name" value="M14A-like_propep"/>
</dbReference>
<keyword evidence="6" id="KW-0645">Protease</keyword>
<evidence type="ECO:0000256" key="6">
    <source>
        <dbReference type="ARBA" id="ARBA00022670"/>
    </source>
</evidence>
<keyword evidence="7 17" id="KW-0812">Transmembrane</keyword>
<feature type="transmembrane region" description="Helical" evidence="18">
    <location>
        <begin position="565"/>
        <end position="583"/>
    </location>
</feature>
<dbReference type="SMART" id="SM00631">
    <property type="entry name" value="Zn_pept"/>
    <property type="match status" value="1"/>
</dbReference>
<evidence type="ECO:0000256" key="7">
    <source>
        <dbReference type="ARBA" id="ARBA00022692"/>
    </source>
</evidence>
<dbReference type="OrthoDB" id="3626597at2759"/>
<dbReference type="PANTHER" id="PTHR11705">
    <property type="entry name" value="PROTEASE FAMILY M14 CARBOXYPEPTIDASE A,B"/>
    <property type="match status" value="1"/>
</dbReference>
<evidence type="ECO:0000256" key="1">
    <source>
        <dbReference type="ARBA" id="ARBA00001947"/>
    </source>
</evidence>
<comment type="cofactor">
    <cofactor evidence="1">
        <name>Zn(2+)</name>
        <dbReference type="ChEBI" id="CHEBI:29105"/>
    </cofactor>
</comment>
<evidence type="ECO:0000259" key="20">
    <source>
        <dbReference type="PROSITE" id="PS52035"/>
    </source>
</evidence>
<dbReference type="PANTHER" id="PTHR11705:SF140">
    <property type="entry name" value="FI02848P-RELATED"/>
    <property type="match status" value="1"/>
</dbReference>
<keyword evidence="13" id="KW-0482">Metalloprotease</keyword>
<comment type="caution">
    <text evidence="21">The sequence shown here is derived from an EMBL/GenBank/DDBJ whole genome shotgun (WGS) entry which is preliminary data.</text>
</comment>
<dbReference type="Gene3D" id="3.30.70.340">
    <property type="entry name" value="Metallocarboxypeptidase-like"/>
    <property type="match status" value="1"/>
</dbReference>
<keyword evidence="17" id="KW-0297">G-protein coupled receptor</keyword>
<dbReference type="FunFam" id="3.40.630.10:FF:000084">
    <property type="entry name" value="Carboxypeptidase B2"/>
    <property type="match status" value="1"/>
</dbReference>
<dbReference type="GO" id="GO:0005615">
    <property type="term" value="C:extracellular space"/>
    <property type="evidence" value="ECO:0007669"/>
    <property type="project" value="TreeGrafter"/>
</dbReference>
<dbReference type="GO" id="GO:0016020">
    <property type="term" value="C:membrane"/>
    <property type="evidence" value="ECO:0007669"/>
    <property type="project" value="UniProtKB-SubCell"/>
</dbReference>
<dbReference type="GO" id="GO:0004181">
    <property type="term" value="F:metallocarboxypeptidase activity"/>
    <property type="evidence" value="ECO:0007669"/>
    <property type="project" value="InterPro"/>
</dbReference>
<dbReference type="InterPro" id="IPR017452">
    <property type="entry name" value="GPCR_Rhodpsn_7TM"/>
</dbReference>
<organism evidence="21 22">
    <name type="scientific">Arctia plantaginis</name>
    <name type="common">Wood tiger moth</name>
    <name type="synonym">Phalaena plantaginis</name>
    <dbReference type="NCBI Taxonomy" id="874455"/>
    <lineage>
        <taxon>Eukaryota</taxon>
        <taxon>Metazoa</taxon>
        <taxon>Ecdysozoa</taxon>
        <taxon>Arthropoda</taxon>
        <taxon>Hexapoda</taxon>
        <taxon>Insecta</taxon>
        <taxon>Pterygota</taxon>
        <taxon>Neoptera</taxon>
        <taxon>Endopterygota</taxon>
        <taxon>Lepidoptera</taxon>
        <taxon>Glossata</taxon>
        <taxon>Ditrysia</taxon>
        <taxon>Noctuoidea</taxon>
        <taxon>Erebidae</taxon>
        <taxon>Arctiinae</taxon>
        <taxon>Arctia</taxon>
    </lineage>
</organism>
<feature type="transmembrane region" description="Helical" evidence="18">
    <location>
        <begin position="59"/>
        <end position="82"/>
    </location>
</feature>
<evidence type="ECO:0000256" key="18">
    <source>
        <dbReference type="SAM" id="Phobius"/>
    </source>
</evidence>
<dbReference type="Pfam" id="PF00001">
    <property type="entry name" value="7tm_1"/>
    <property type="match status" value="1"/>
</dbReference>
<dbReference type="PROSITE" id="PS52035">
    <property type="entry name" value="PEPTIDASE_M14"/>
    <property type="match status" value="1"/>
</dbReference>
<dbReference type="PRINTS" id="PR00237">
    <property type="entry name" value="GPCRRHODOPSN"/>
</dbReference>
<keyword evidence="17" id="KW-0807">Transducer</keyword>
<dbReference type="SUPFAM" id="SSF54897">
    <property type="entry name" value="Protease propeptides/inhibitors"/>
    <property type="match status" value="1"/>
</dbReference>
<keyword evidence="10" id="KW-0378">Hydrolase</keyword>
<protein>
    <recommendedName>
        <fullName evidence="23">G-protein coupled receptors family 1 profile domain-containing protein</fullName>
    </recommendedName>
</protein>
<dbReference type="InterPro" id="IPR000834">
    <property type="entry name" value="Peptidase_M14"/>
</dbReference>
<evidence type="ECO:0000256" key="13">
    <source>
        <dbReference type="ARBA" id="ARBA00023049"/>
    </source>
</evidence>
<keyword evidence="14 18" id="KW-0472">Membrane</keyword>
<feature type="transmembrane region" description="Helical" evidence="18">
    <location>
        <begin position="399"/>
        <end position="417"/>
    </location>
</feature>
<feature type="active site" description="Proton donor/acceptor" evidence="16">
    <location>
        <position position="952"/>
    </location>
</feature>
<dbReference type="GO" id="GO:0006508">
    <property type="term" value="P:proteolysis"/>
    <property type="evidence" value="ECO:0007669"/>
    <property type="project" value="UniProtKB-KW"/>
</dbReference>
<evidence type="ECO:0000313" key="22">
    <source>
        <dbReference type="Proteomes" id="UP000494106"/>
    </source>
</evidence>
<evidence type="ECO:0000256" key="9">
    <source>
        <dbReference type="ARBA" id="ARBA00022729"/>
    </source>
</evidence>
<evidence type="ECO:0000256" key="10">
    <source>
        <dbReference type="ARBA" id="ARBA00022801"/>
    </source>
</evidence>
<evidence type="ECO:0000256" key="5">
    <source>
        <dbReference type="ARBA" id="ARBA00022645"/>
    </source>
</evidence>
<accession>A0A8S1ADW6</accession>
<dbReference type="Gene3D" id="3.40.630.10">
    <property type="entry name" value="Zn peptidases"/>
    <property type="match status" value="1"/>
</dbReference>
<dbReference type="Pfam" id="PF00246">
    <property type="entry name" value="Peptidase_M14"/>
    <property type="match status" value="1"/>
</dbReference>
<evidence type="ECO:0000313" key="21">
    <source>
        <dbReference type="EMBL" id="CAB3245605.1"/>
    </source>
</evidence>
<keyword evidence="22" id="KW-1185">Reference proteome</keyword>
<dbReference type="PROSITE" id="PS50262">
    <property type="entry name" value="G_PROTEIN_RECEP_F1_2"/>
    <property type="match status" value="1"/>
</dbReference>
<feature type="domain" description="Peptidase M14" evidence="20">
    <location>
        <begin position="688"/>
        <end position="985"/>
    </location>
</feature>
<dbReference type="SUPFAM" id="SSF81321">
    <property type="entry name" value="Family A G protein-coupled receptor-like"/>
    <property type="match status" value="1"/>
</dbReference>
<evidence type="ECO:0000256" key="15">
    <source>
        <dbReference type="ARBA" id="ARBA00023157"/>
    </source>
</evidence>
<keyword evidence="15" id="KW-1015">Disulfide bond</keyword>
<evidence type="ECO:0000256" key="2">
    <source>
        <dbReference type="ARBA" id="ARBA00004370"/>
    </source>
</evidence>
<reference evidence="21 22" key="1">
    <citation type="submission" date="2020-04" db="EMBL/GenBank/DDBJ databases">
        <authorList>
            <person name="Wallbank WR R."/>
            <person name="Pardo Diaz C."/>
            <person name="Kozak K."/>
            <person name="Martin S."/>
            <person name="Jiggins C."/>
            <person name="Moest M."/>
            <person name="Warren A I."/>
            <person name="Byers J.R.P. K."/>
            <person name="Montejo-Kovacevich G."/>
            <person name="Yen C E."/>
        </authorList>
    </citation>
    <scope>NUCLEOTIDE SEQUENCE [LARGE SCALE GENOMIC DNA]</scope>
</reference>
<keyword evidence="11" id="KW-0862">Zinc</keyword>
<dbReference type="GO" id="GO:0004930">
    <property type="term" value="F:G protein-coupled receptor activity"/>
    <property type="evidence" value="ECO:0007669"/>
    <property type="project" value="UniProtKB-KW"/>
</dbReference>
<evidence type="ECO:0000256" key="11">
    <source>
        <dbReference type="ARBA" id="ARBA00022833"/>
    </source>
</evidence>
<feature type="transmembrane region" description="Helical" evidence="18">
    <location>
        <begin position="141"/>
        <end position="163"/>
    </location>
</feature>
<feature type="transmembrane region" description="Helical" evidence="18">
    <location>
        <begin position="217"/>
        <end position="245"/>
    </location>
</feature>
<keyword evidence="17" id="KW-0675">Receptor</keyword>
<dbReference type="InterPro" id="IPR057246">
    <property type="entry name" value="CARBOXYPEPT_ZN_1"/>
</dbReference>
<dbReference type="EMBL" id="CADEBC010000525">
    <property type="protein sequence ID" value="CAB3245605.1"/>
    <property type="molecule type" value="Genomic_DNA"/>
</dbReference>
<evidence type="ECO:0000256" key="3">
    <source>
        <dbReference type="ARBA" id="ARBA00005988"/>
    </source>
</evidence>
<feature type="transmembrane region" description="Helical" evidence="18">
    <location>
        <begin position="423"/>
        <end position="454"/>
    </location>
</feature>
<evidence type="ECO:0000256" key="4">
    <source>
        <dbReference type="ARBA" id="ARBA00010663"/>
    </source>
</evidence>
<evidence type="ECO:0000256" key="8">
    <source>
        <dbReference type="ARBA" id="ARBA00022723"/>
    </source>
</evidence>
<evidence type="ECO:0000256" key="12">
    <source>
        <dbReference type="ARBA" id="ARBA00022989"/>
    </source>
</evidence>
<keyword evidence="9" id="KW-0732">Signal</keyword>
<dbReference type="SUPFAM" id="SSF53187">
    <property type="entry name" value="Zn-dependent exopeptidases"/>
    <property type="match status" value="1"/>
</dbReference>
<comment type="similarity">
    <text evidence="3 16">Belongs to the peptidase M14 family.</text>
</comment>
<dbReference type="PROSITE" id="PS00132">
    <property type="entry name" value="CARBOXYPEPT_ZN_1"/>
    <property type="match status" value="1"/>
</dbReference>
<proteinExistence type="inferred from homology"/>
<dbReference type="GO" id="GO:0008270">
    <property type="term" value="F:zinc ion binding"/>
    <property type="evidence" value="ECO:0007669"/>
    <property type="project" value="InterPro"/>
</dbReference>
<evidence type="ECO:0000259" key="19">
    <source>
        <dbReference type="PROSITE" id="PS50262"/>
    </source>
</evidence>